<keyword evidence="5 10" id="KW-0552">Olfaction</keyword>
<evidence type="ECO:0000313" key="12">
    <source>
        <dbReference type="Proteomes" id="UP001258017"/>
    </source>
</evidence>
<accession>A0AAD9RRI4</accession>
<keyword evidence="12" id="KW-1185">Reference proteome</keyword>
<protein>
    <recommendedName>
        <fullName evidence="10">Odorant receptor</fullName>
    </recommendedName>
</protein>
<feature type="transmembrane region" description="Helical" evidence="10">
    <location>
        <begin position="296"/>
        <end position="316"/>
    </location>
</feature>
<comment type="subcellular location">
    <subcellularLocation>
        <location evidence="1 10">Cell membrane</location>
        <topology evidence="1 10">Multi-pass membrane protein</topology>
    </subcellularLocation>
</comment>
<keyword evidence="2" id="KW-1003">Cell membrane</keyword>
<feature type="transmembrane region" description="Helical" evidence="10">
    <location>
        <begin position="94"/>
        <end position="113"/>
    </location>
</feature>
<keyword evidence="8 10" id="KW-0675">Receptor</keyword>
<reference evidence="11" key="1">
    <citation type="submission" date="2021-08" db="EMBL/GenBank/DDBJ databases">
        <authorList>
            <person name="Misof B."/>
            <person name="Oliver O."/>
            <person name="Podsiadlowski L."/>
            <person name="Donath A."/>
            <person name="Peters R."/>
            <person name="Mayer C."/>
            <person name="Rust J."/>
            <person name="Gunkel S."/>
            <person name="Lesny P."/>
            <person name="Martin S."/>
            <person name="Oeyen J.P."/>
            <person name="Petersen M."/>
            <person name="Panagiotis P."/>
            <person name="Wilbrandt J."/>
            <person name="Tanja T."/>
        </authorList>
    </citation>
    <scope>NUCLEOTIDE SEQUENCE</scope>
    <source>
        <strain evidence="11">GBR_01_08_01A</strain>
        <tissue evidence="11">Thorax + abdomen</tissue>
    </source>
</reference>
<feature type="transmembrane region" description="Helical" evidence="10">
    <location>
        <begin position="151"/>
        <end position="179"/>
    </location>
</feature>
<dbReference type="GO" id="GO:0005886">
    <property type="term" value="C:plasma membrane"/>
    <property type="evidence" value="ECO:0007669"/>
    <property type="project" value="UniProtKB-SubCell"/>
</dbReference>
<evidence type="ECO:0000256" key="2">
    <source>
        <dbReference type="ARBA" id="ARBA00022475"/>
    </source>
</evidence>
<keyword evidence="3 10" id="KW-0716">Sensory transduction</keyword>
<evidence type="ECO:0000256" key="1">
    <source>
        <dbReference type="ARBA" id="ARBA00004651"/>
    </source>
</evidence>
<evidence type="ECO:0000256" key="5">
    <source>
        <dbReference type="ARBA" id="ARBA00022725"/>
    </source>
</evidence>
<dbReference type="GO" id="GO:0005549">
    <property type="term" value="F:odorant binding"/>
    <property type="evidence" value="ECO:0007669"/>
    <property type="project" value="InterPro"/>
</dbReference>
<dbReference type="PANTHER" id="PTHR21137:SF35">
    <property type="entry name" value="ODORANT RECEPTOR 19A-RELATED"/>
    <property type="match status" value="1"/>
</dbReference>
<proteinExistence type="inferred from homology"/>
<dbReference type="GO" id="GO:0004984">
    <property type="term" value="F:olfactory receptor activity"/>
    <property type="evidence" value="ECO:0007669"/>
    <property type="project" value="InterPro"/>
</dbReference>
<keyword evidence="7 10" id="KW-0472">Membrane</keyword>
<evidence type="ECO:0000256" key="3">
    <source>
        <dbReference type="ARBA" id="ARBA00022606"/>
    </source>
</evidence>
<reference evidence="11" key="2">
    <citation type="journal article" date="2023" name="Commun. Biol.">
        <title>Intrasexual cuticular hydrocarbon dimorphism in a wasp sheds light on hydrocarbon biosynthesis genes in Hymenoptera.</title>
        <authorList>
            <person name="Moris V.C."/>
            <person name="Podsiadlowski L."/>
            <person name="Martin S."/>
            <person name="Oeyen J.P."/>
            <person name="Donath A."/>
            <person name="Petersen M."/>
            <person name="Wilbrandt J."/>
            <person name="Misof B."/>
            <person name="Liedtke D."/>
            <person name="Thamm M."/>
            <person name="Scheiner R."/>
            <person name="Schmitt T."/>
            <person name="Niehuis O."/>
        </authorList>
    </citation>
    <scope>NUCLEOTIDE SEQUENCE</scope>
    <source>
        <strain evidence="11">GBR_01_08_01A</strain>
    </source>
</reference>
<keyword evidence="9 10" id="KW-0807">Transducer</keyword>
<dbReference type="EMBL" id="JAIFRP010000026">
    <property type="protein sequence ID" value="KAK2584486.1"/>
    <property type="molecule type" value="Genomic_DNA"/>
</dbReference>
<keyword evidence="6 10" id="KW-1133">Transmembrane helix</keyword>
<comment type="similarity">
    <text evidence="10">Belongs to the insect chemoreceptor superfamily. Heteromeric odorant receptor channel (TC 1.A.69) family.</text>
</comment>
<comment type="caution">
    <text evidence="10">Lacks conserved residue(s) required for the propagation of feature annotation.</text>
</comment>
<dbReference type="Proteomes" id="UP001258017">
    <property type="component" value="Unassembled WGS sequence"/>
</dbReference>
<dbReference type="AlphaFoldDB" id="A0AAD9RRI4"/>
<evidence type="ECO:0000256" key="6">
    <source>
        <dbReference type="ARBA" id="ARBA00022989"/>
    </source>
</evidence>
<keyword evidence="4 10" id="KW-0812">Transmembrane</keyword>
<feature type="transmembrane region" description="Helical" evidence="10">
    <location>
        <begin position="328"/>
        <end position="348"/>
    </location>
</feature>
<dbReference type="PANTHER" id="PTHR21137">
    <property type="entry name" value="ODORANT RECEPTOR"/>
    <property type="match status" value="1"/>
</dbReference>
<feature type="transmembrane region" description="Helical" evidence="10">
    <location>
        <begin position="200"/>
        <end position="221"/>
    </location>
</feature>
<comment type="caution">
    <text evidence="11">The sequence shown here is derived from an EMBL/GenBank/DDBJ whole genome shotgun (WGS) entry which is preliminary data.</text>
</comment>
<evidence type="ECO:0000256" key="10">
    <source>
        <dbReference type="RuleBase" id="RU351113"/>
    </source>
</evidence>
<evidence type="ECO:0000256" key="7">
    <source>
        <dbReference type="ARBA" id="ARBA00023136"/>
    </source>
</evidence>
<name>A0AAD9RRI4_9HYME</name>
<organism evidence="11 12">
    <name type="scientific">Odynerus spinipes</name>
    <dbReference type="NCBI Taxonomy" id="1348599"/>
    <lineage>
        <taxon>Eukaryota</taxon>
        <taxon>Metazoa</taxon>
        <taxon>Ecdysozoa</taxon>
        <taxon>Arthropoda</taxon>
        <taxon>Hexapoda</taxon>
        <taxon>Insecta</taxon>
        <taxon>Pterygota</taxon>
        <taxon>Neoptera</taxon>
        <taxon>Endopterygota</taxon>
        <taxon>Hymenoptera</taxon>
        <taxon>Apocrita</taxon>
        <taxon>Aculeata</taxon>
        <taxon>Vespoidea</taxon>
        <taxon>Vespidae</taxon>
        <taxon>Eumeninae</taxon>
        <taxon>Odynerus</taxon>
    </lineage>
</organism>
<dbReference type="Pfam" id="PF02949">
    <property type="entry name" value="7tm_6"/>
    <property type="match status" value="2"/>
</dbReference>
<evidence type="ECO:0000256" key="9">
    <source>
        <dbReference type="ARBA" id="ARBA00023224"/>
    </source>
</evidence>
<dbReference type="GO" id="GO:0007165">
    <property type="term" value="P:signal transduction"/>
    <property type="evidence" value="ECO:0007669"/>
    <property type="project" value="UniProtKB-KW"/>
</dbReference>
<gene>
    <name evidence="11" type="ORF">KPH14_006861</name>
</gene>
<dbReference type="InterPro" id="IPR004117">
    <property type="entry name" value="7tm6_olfct_rcpt"/>
</dbReference>
<evidence type="ECO:0000256" key="8">
    <source>
        <dbReference type="ARBA" id="ARBA00023170"/>
    </source>
</evidence>
<sequence>MIYAICYLGQKFIDHYDDIFLKCCQIPFYKLSIKTQKALLFMLMRAMKPCGFSMKGMIMSSHELFAKIMRTSFSFATTCLLLRMDLKMNLIIEIMQTFLPTICFALCYNNLLYNFVTVKTIFNRIKCDWNEPMDQQELFILQKYDKESRLWSLSIAFIFYLYTTFLLLPSILSIILYVIGTNEIQLSLPIRLEFFEKTKARYYFGLWLQSVTMFITCTVGIVNYSMFISFAQHACALFSIVGVRIERPFKNYQYYFWYTCPSKGREKEYEWIIAAIKCHNDAINFVALLKSVYTKIYFVEVILALGFVIVDYLYLFELPPLTENTSTKFNRCIYIFASCLLIYAYCYFGQKLINKSTGLLTKW</sequence>
<evidence type="ECO:0000256" key="4">
    <source>
        <dbReference type="ARBA" id="ARBA00022692"/>
    </source>
</evidence>
<evidence type="ECO:0000313" key="11">
    <source>
        <dbReference type="EMBL" id="KAK2584486.1"/>
    </source>
</evidence>